<organism evidence="11 12">
    <name type="scientific">bacterium (Candidatus Gribaldobacteria) CG10_big_fil_rev_8_21_14_0_10_41_12</name>
    <dbReference type="NCBI Taxonomy" id="2014277"/>
    <lineage>
        <taxon>Bacteria</taxon>
        <taxon>Candidatus Gribaldobacteria</taxon>
    </lineage>
</organism>
<dbReference type="InterPro" id="IPR027417">
    <property type="entry name" value="P-loop_NTPase"/>
</dbReference>
<evidence type="ECO:0000256" key="8">
    <source>
        <dbReference type="ARBA" id="ARBA00035108"/>
    </source>
</evidence>
<comment type="catalytic activity">
    <reaction evidence="9">
        <text>ATP + H2O = ADP + phosphate + H(+)</text>
        <dbReference type="Rhea" id="RHEA:13065"/>
        <dbReference type="ChEBI" id="CHEBI:15377"/>
        <dbReference type="ChEBI" id="CHEBI:15378"/>
        <dbReference type="ChEBI" id="CHEBI:30616"/>
        <dbReference type="ChEBI" id="CHEBI:43474"/>
        <dbReference type="ChEBI" id="CHEBI:456216"/>
    </reaction>
</comment>
<evidence type="ECO:0000256" key="9">
    <source>
        <dbReference type="ARBA" id="ARBA00049360"/>
    </source>
</evidence>
<dbReference type="AlphaFoldDB" id="A0A2H0UXW4"/>
<dbReference type="Proteomes" id="UP000228906">
    <property type="component" value="Unassembled WGS sequence"/>
</dbReference>
<dbReference type="GO" id="GO:0005737">
    <property type="term" value="C:cytoplasm"/>
    <property type="evidence" value="ECO:0007669"/>
    <property type="project" value="UniProtKB-SubCell"/>
</dbReference>
<comment type="similarity">
    <text evidence="2">Belongs to the CbbQ/NirQ/NorQ/GpvN family.</text>
</comment>
<keyword evidence="3" id="KW-0963">Cytoplasm</keyword>
<keyword evidence="7" id="KW-0304">Gas vesicle</keyword>
<name>A0A2H0UXW4_9BACT</name>
<dbReference type="PANTHER" id="PTHR42759:SF1">
    <property type="entry name" value="MAGNESIUM-CHELATASE SUBUNIT CHLD"/>
    <property type="match status" value="1"/>
</dbReference>
<evidence type="ECO:0000256" key="2">
    <source>
        <dbReference type="ARBA" id="ARBA00009417"/>
    </source>
</evidence>
<dbReference type="Gene3D" id="3.40.50.300">
    <property type="entry name" value="P-loop containing nucleotide triphosphate hydrolases"/>
    <property type="match status" value="1"/>
</dbReference>
<feature type="domain" description="AAA+ ATPase" evidence="10">
    <location>
        <begin position="40"/>
        <end position="206"/>
    </location>
</feature>
<evidence type="ECO:0000256" key="5">
    <source>
        <dbReference type="ARBA" id="ARBA00022801"/>
    </source>
</evidence>
<evidence type="ECO:0000313" key="12">
    <source>
        <dbReference type="Proteomes" id="UP000228906"/>
    </source>
</evidence>
<dbReference type="SUPFAM" id="SSF52540">
    <property type="entry name" value="P-loop containing nucleoside triphosphate hydrolases"/>
    <property type="match status" value="1"/>
</dbReference>
<dbReference type="PANTHER" id="PTHR42759">
    <property type="entry name" value="MOXR FAMILY PROTEIN"/>
    <property type="match status" value="1"/>
</dbReference>
<proteinExistence type="inferred from homology"/>
<dbReference type="GO" id="GO:0031411">
    <property type="term" value="C:gas vesicle"/>
    <property type="evidence" value="ECO:0007669"/>
    <property type="project" value="UniProtKB-SubCell"/>
</dbReference>
<dbReference type="SMART" id="SM00382">
    <property type="entry name" value="AAA"/>
    <property type="match status" value="1"/>
</dbReference>
<sequence>MSYLSLDEEQAIIELRPMSGFVETSYVKQFVRRALNYIKAGIPVHFRGPTGSGKTTLALHVASKLKKPVVLMHGDDEYKTSDLVGGEHGYRYRYLKDNFIASVLKVEQDMAKQWMDNRLTIACKYGYTLIYDEFTRSRPEANNILLSILQEKVMDLPAQRQGDEAHYLKVHPNFCVIFTSNPEEYAGTHKAQDALRDRMVTIDVNHFDRNTEVAITQAKSGLSQKNTEKIVDVVRGMRTSNPCEFPPTIRSCVTLAKAIAVSKAKVSAKNPIFQELVQDILVSQTTRSPWSPRRKEIENLVRSLIKKYC</sequence>
<gene>
    <name evidence="11" type="primary">gvpN</name>
    <name evidence="11" type="ORF">COU03_03585</name>
</gene>
<dbReference type="NCBIfam" id="TIGR02640">
    <property type="entry name" value="gas_vesic_GvpN"/>
    <property type="match status" value="1"/>
</dbReference>
<dbReference type="InterPro" id="IPR013462">
    <property type="entry name" value="Gas-vesicle_GvpN"/>
</dbReference>
<dbReference type="GO" id="GO:0016887">
    <property type="term" value="F:ATP hydrolysis activity"/>
    <property type="evidence" value="ECO:0007669"/>
    <property type="project" value="InterPro"/>
</dbReference>
<dbReference type="EMBL" id="PFAV01000066">
    <property type="protein sequence ID" value="PIR90940.1"/>
    <property type="molecule type" value="Genomic_DNA"/>
</dbReference>
<keyword evidence="6" id="KW-0067">ATP-binding</keyword>
<reference evidence="12" key="1">
    <citation type="submission" date="2017-09" db="EMBL/GenBank/DDBJ databases">
        <title>Depth-based differentiation of microbial function through sediment-hosted aquifers and enrichment of novel symbionts in the deep terrestrial subsurface.</title>
        <authorList>
            <person name="Probst A.J."/>
            <person name="Ladd B."/>
            <person name="Jarett J.K."/>
            <person name="Geller-Mcgrath D.E."/>
            <person name="Sieber C.M.K."/>
            <person name="Emerson J.B."/>
            <person name="Anantharaman K."/>
            <person name="Thomas B.C."/>
            <person name="Malmstrom R."/>
            <person name="Stieglmeier M."/>
            <person name="Klingl A."/>
            <person name="Woyke T."/>
            <person name="Ryan C.M."/>
            <person name="Banfield J.F."/>
        </authorList>
    </citation>
    <scope>NUCLEOTIDE SEQUENCE [LARGE SCALE GENOMIC DNA]</scope>
</reference>
<dbReference type="CDD" id="cd00009">
    <property type="entry name" value="AAA"/>
    <property type="match status" value="1"/>
</dbReference>
<evidence type="ECO:0000256" key="1">
    <source>
        <dbReference type="ARBA" id="ARBA00004496"/>
    </source>
</evidence>
<evidence type="ECO:0000259" key="10">
    <source>
        <dbReference type="SMART" id="SM00382"/>
    </source>
</evidence>
<evidence type="ECO:0000256" key="7">
    <source>
        <dbReference type="ARBA" id="ARBA00022987"/>
    </source>
</evidence>
<accession>A0A2H0UXW4</accession>
<keyword evidence="4" id="KW-0547">Nucleotide-binding</keyword>
<comment type="caution">
    <text evidence="11">The sequence shown here is derived from an EMBL/GenBank/DDBJ whole genome shotgun (WGS) entry which is preliminary data.</text>
</comment>
<keyword evidence="5" id="KW-0378">Hydrolase</keyword>
<dbReference type="GO" id="GO:0005524">
    <property type="term" value="F:ATP binding"/>
    <property type="evidence" value="ECO:0007669"/>
    <property type="project" value="UniProtKB-KW"/>
</dbReference>
<dbReference type="Pfam" id="PF07728">
    <property type="entry name" value="AAA_5"/>
    <property type="match status" value="1"/>
</dbReference>
<evidence type="ECO:0000313" key="11">
    <source>
        <dbReference type="EMBL" id="PIR90940.1"/>
    </source>
</evidence>
<comment type="subcellular location">
    <subcellularLocation>
        <location evidence="1">Cytoplasm</location>
    </subcellularLocation>
    <subcellularLocation>
        <location evidence="8">Gas vesicle</location>
    </subcellularLocation>
</comment>
<evidence type="ECO:0000256" key="3">
    <source>
        <dbReference type="ARBA" id="ARBA00022490"/>
    </source>
</evidence>
<dbReference type="InterPro" id="IPR003593">
    <property type="entry name" value="AAA+_ATPase"/>
</dbReference>
<evidence type="ECO:0000256" key="4">
    <source>
        <dbReference type="ARBA" id="ARBA00022741"/>
    </source>
</evidence>
<dbReference type="GO" id="GO:0031412">
    <property type="term" value="P:gas vesicle organization"/>
    <property type="evidence" value="ECO:0007669"/>
    <property type="project" value="InterPro"/>
</dbReference>
<evidence type="ECO:0000256" key="6">
    <source>
        <dbReference type="ARBA" id="ARBA00022840"/>
    </source>
</evidence>
<dbReference type="InterPro" id="IPR011704">
    <property type="entry name" value="ATPase_dyneun-rel_AAA"/>
</dbReference>
<dbReference type="InterPro" id="IPR050764">
    <property type="entry name" value="CbbQ/NirQ/NorQ/GpvN"/>
</dbReference>
<protein>
    <submittedName>
        <fullName evidence="11">Gas vesicle protein GvpN</fullName>
    </submittedName>
</protein>